<evidence type="ECO:0000313" key="2">
    <source>
        <dbReference type="Proteomes" id="UP001523392"/>
    </source>
</evidence>
<proteinExistence type="predicted"/>
<protein>
    <submittedName>
        <fullName evidence="1">Uncharacterized protein</fullName>
    </submittedName>
</protein>
<accession>A0ABT1D9A6</accession>
<sequence>MSRRSRPAPDRKEQASLWPDAEVTAAFSLLNRRRSLIRRLDHLVEDAANEQFHEATVVLRDALERLRLALLKDTLMLQEEDPAH</sequence>
<comment type="caution">
    <text evidence="1">The sequence shown here is derived from an EMBL/GenBank/DDBJ whole genome shotgun (WGS) entry which is preliminary data.</text>
</comment>
<dbReference type="EMBL" id="JAFIRR010000136">
    <property type="protein sequence ID" value="MCO6418520.1"/>
    <property type="molecule type" value="Genomic_DNA"/>
</dbReference>
<name>A0ABT1D9A6_9PROT</name>
<keyword evidence="2" id="KW-1185">Reference proteome</keyword>
<organism evidence="1 2">
    <name type="scientific">Siccirubricoccus soli</name>
    <dbReference type="NCBI Taxonomy" id="2899147"/>
    <lineage>
        <taxon>Bacteria</taxon>
        <taxon>Pseudomonadati</taxon>
        <taxon>Pseudomonadota</taxon>
        <taxon>Alphaproteobacteria</taxon>
        <taxon>Acetobacterales</taxon>
        <taxon>Roseomonadaceae</taxon>
        <taxon>Siccirubricoccus</taxon>
    </lineage>
</organism>
<gene>
    <name evidence="1" type="ORF">JYK14_20475</name>
</gene>
<dbReference type="Proteomes" id="UP001523392">
    <property type="component" value="Unassembled WGS sequence"/>
</dbReference>
<dbReference type="RefSeq" id="WP_252955150.1">
    <property type="nucleotide sequence ID" value="NZ_JAFIRR010000136.1"/>
</dbReference>
<reference evidence="1 2" key="1">
    <citation type="submission" date="2021-12" db="EMBL/GenBank/DDBJ databases">
        <title>Siccirubricoccus leaddurans sp. nov., a high concentration Zn2+ tolerance bacterium.</title>
        <authorList>
            <person name="Cao Y."/>
        </authorList>
    </citation>
    <scope>NUCLEOTIDE SEQUENCE [LARGE SCALE GENOMIC DNA]</scope>
    <source>
        <strain evidence="1 2">KC 17139</strain>
    </source>
</reference>
<evidence type="ECO:0000313" key="1">
    <source>
        <dbReference type="EMBL" id="MCO6418520.1"/>
    </source>
</evidence>